<dbReference type="Pfam" id="PF00078">
    <property type="entry name" value="RVT_1"/>
    <property type="match status" value="1"/>
</dbReference>
<dbReference type="Proteomes" id="UP000288805">
    <property type="component" value="Unassembled WGS sequence"/>
</dbReference>
<evidence type="ECO:0000313" key="3">
    <source>
        <dbReference type="EMBL" id="RVW91367.1"/>
    </source>
</evidence>
<feature type="compositionally biased region" description="Basic and acidic residues" evidence="1">
    <location>
        <begin position="1"/>
        <end position="10"/>
    </location>
</feature>
<feature type="domain" description="Reverse transcriptase" evidence="2">
    <location>
        <begin position="522"/>
        <end position="723"/>
    </location>
</feature>
<evidence type="ECO:0000256" key="1">
    <source>
        <dbReference type="SAM" id="MobiDB-lite"/>
    </source>
</evidence>
<comment type="caution">
    <text evidence="3">The sequence shown here is derived from an EMBL/GenBank/DDBJ whole genome shotgun (WGS) entry which is preliminary data.</text>
</comment>
<reference evidence="3 4" key="1">
    <citation type="journal article" date="2018" name="PLoS Genet.">
        <title>Population sequencing reveals clonal diversity and ancestral inbreeding in the grapevine cultivar Chardonnay.</title>
        <authorList>
            <person name="Roach M.J."/>
            <person name="Johnson D.L."/>
            <person name="Bohlmann J."/>
            <person name="van Vuuren H.J."/>
            <person name="Jones S.J."/>
            <person name="Pretorius I.S."/>
            <person name="Schmidt S.A."/>
            <person name="Borneman A.R."/>
        </authorList>
    </citation>
    <scope>NUCLEOTIDE SEQUENCE [LARGE SCALE GENOMIC DNA]</scope>
    <source>
        <strain evidence="4">cv. Chardonnay</strain>
        <tissue evidence="3">Leaf</tissue>
    </source>
</reference>
<dbReference type="CDD" id="cd01650">
    <property type="entry name" value="RT_nLTR_like"/>
    <property type="match status" value="1"/>
</dbReference>
<feature type="region of interest" description="Disordered" evidence="1">
    <location>
        <begin position="1"/>
        <end position="45"/>
    </location>
</feature>
<proteinExistence type="predicted"/>
<sequence>MGESTREVFESHSGTGGGSREERDRSTARGSFRVGEAGRKKKGGERSLVKVLPVGTCGKSGQVVGNSWFSLNLKKLNFGLVGTEMASVAMAGGDKAFSNENGRAFERKAQSLPKSSPLTDAKGKGVSIDPVVQTRGSAKKEVKFGSKKLWTTLFPPSFDRRQRFQSRNEPILLGKPSSDSEELPKKEAFGAGAQWERGFSASPIIFCRSPRIRKCGSGEGASSSRGGEVVRKPFFEEDREGFLGRVGSNLRGSSVTFLPSNPEIRGKGLSFMGTFGMSIAKNLESAYSNQLPESFNSIKSKPNLPIEVSNLVAVSQGDTVVSPLGEFQIESLSPVKMAKVHEVLSSLDIKHSFPQSLQEVLPRRTSDHWPIVLDTNLFKWDPTPFRFENMWLQHPSFKECFRSWWRGFQGTGWEGHKFIRKLQFVKANLKEWNKSITEEILLYFEKLYSGPTGESCRVEGLDWSPISEESMSRLDSLFTEKEISRTIFQLDRDKHRDKASGPDGFTIVVFQDCWDVIKDDLVRVRLRGVLHETIHSTQGAFVQGRQILDAVLIANEIVDEKRRSGEEGVVFKIDFEKAYNHVSWDFLDHMLEKKGISPRWRKWMRGCLSTVSFVVLVNGNTKGMLLRVEERNSLEGFRVDRNSIRVSHLQFADDTIFFSNTSEEELQTLKSLLLVFGHISGLKANLDKSNIYGINLEQNHLSRLAELLDYKASGWPIPYLGLHLGGNPKACGFWDPAIVSDLKKIRWLAKGLFIFWRWSYRCPWKAIAQVFQEFSKFTRFVIGDGEKFGSGKTCGGGLTFGIPISKTI</sequence>
<name>A0A438I3W8_VITVI</name>
<dbReference type="InterPro" id="IPR000477">
    <property type="entry name" value="RT_dom"/>
</dbReference>
<dbReference type="InterPro" id="IPR052343">
    <property type="entry name" value="Retrotransposon-Effector_Assoc"/>
</dbReference>
<evidence type="ECO:0000313" key="4">
    <source>
        <dbReference type="Proteomes" id="UP000288805"/>
    </source>
</evidence>
<dbReference type="AlphaFoldDB" id="A0A438I3W8"/>
<dbReference type="PANTHER" id="PTHR46890">
    <property type="entry name" value="NON-LTR RETROLELEMENT REVERSE TRANSCRIPTASE-LIKE PROTEIN-RELATED"/>
    <property type="match status" value="1"/>
</dbReference>
<accession>A0A438I3W8</accession>
<dbReference type="EMBL" id="QGNW01000147">
    <property type="protein sequence ID" value="RVW91367.1"/>
    <property type="molecule type" value="Genomic_DNA"/>
</dbReference>
<dbReference type="PANTHER" id="PTHR46890:SF1">
    <property type="entry name" value="REVERSE TRANSCRIPTASE DOMAIN-CONTAINING PROTEIN"/>
    <property type="match status" value="1"/>
</dbReference>
<organism evidence="3 4">
    <name type="scientific">Vitis vinifera</name>
    <name type="common">Grape</name>
    <dbReference type="NCBI Taxonomy" id="29760"/>
    <lineage>
        <taxon>Eukaryota</taxon>
        <taxon>Viridiplantae</taxon>
        <taxon>Streptophyta</taxon>
        <taxon>Embryophyta</taxon>
        <taxon>Tracheophyta</taxon>
        <taxon>Spermatophyta</taxon>
        <taxon>Magnoliopsida</taxon>
        <taxon>eudicotyledons</taxon>
        <taxon>Gunneridae</taxon>
        <taxon>Pentapetalae</taxon>
        <taxon>rosids</taxon>
        <taxon>Vitales</taxon>
        <taxon>Vitaceae</taxon>
        <taxon>Viteae</taxon>
        <taxon>Vitis</taxon>
    </lineage>
</organism>
<gene>
    <name evidence="3" type="ORF">CK203_035379</name>
</gene>
<protein>
    <recommendedName>
        <fullName evidence="2">Reverse transcriptase domain-containing protein</fullName>
    </recommendedName>
</protein>
<evidence type="ECO:0000259" key="2">
    <source>
        <dbReference type="Pfam" id="PF00078"/>
    </source>
</evidence>